<dbReference type="EMBL" id="CAJGYM010000025">
    <property type="protein sequence ID" value="CAD6192086.1"/>
    <property type="molecule type" value="Genomic_DNA"/>
</dbReference>
<dbReference type="PANTHER" id="PTHR13234">
    <property type="entry name" value="GAMMA-INTERFERON INDUCIBLE LYSOSOMAL THIOL REDUCTASE GILT"/>
    <property type="match status" value="1"/>
</dbReference>
<evidence type="ECO:0000313" key="4">
    <source>
        <dbReference type="Proteomes" id="UP000835052"/>
    </source>
</evidence>
<protein>
    <recommendedName>
        <fullName evidence="5">Gamma interferon inducible lysosomal thiol reductase</fullName>
    </recommendedName>
</protein>
<comment type="similarity">
    <text evidence="1">Belongs to the GILT family.</text>
</comment>
<dbReference type="GO" id="GO:0016671">
    <property type="term" value="F:oxidoreductase activity, acting on a sulfur group of donors, disulfide as acceptor"/>
    <property type="evidence" value="ECO:0007669"/>
    <property type="project" value="InterPro"/>
</dbReference>
<gene>
    <name evidence="3" type="ORF">CAUJ_LOCUS8005</name>
</gene>
<keyword evidence="2" id="KW-0325">Glycoprotein</keyword>
<reference evidence="3" key="1">
    <citation type="submission" date="2020-10" db="EMBL/GenBank/DDBJ databases">
        <authorList>
            <person name="Kikuchi T."/>
        </authorList>
    </citation>
    <scope>NUCLEOTIDE SEQUENCE</scope>
    <source>
        <strain evidence="3">NKZ352</strain>
    </source>
</reference>
<dbReference type="Pfam" id="PF03227">
    <property type="entry name" value="GILT"/>
    <property type="match status" value="1"/>
</dbReference>
<dbReference type="OrthoDB" id="958254at2759"/>
<evidence type="ECO:0000256" key="1">
    <source>
        <dbReference type="ARBA" id="ARBA00005679"/>
    </source>
</evidence>
<dbReference type="AlphaFoldDB" id="A0A8S1H6K3"/>
<proteinExistence type="inferred from homology"/>
<dbReference type="PANTHER" id="PTHR13234:SF16">
    <property type="entry name" value="GAMMA-INTERFERON-INDUCIBLE LYSOSOMAL THIOL REDUCTASE"/>
    <property type="match status" value="1"/>
</dbReference>
<evidence type="ECO:0000256" key="2">
    <source>
        <dbReference type="ARBA" id="ARBA00023180"/>
    </source>
</evidence>
<name>A0A8S1H6K3_9PELO</name>
<organism evidence="3 4">
    <name type="scientific">Caenorhabditis auriculariae</name>
    <dbReference type="NCBI Taxonomy" id="2777116"/>
    <lineage>
        <taxon>Eukaryota</taxon>
        <taxon>Metazoa</taxon>
        <taxon>Ecdysozoa</taxon>
        <taxon>Nematoda</taxon>
        <taxon>Chromadorea</taxon>
        <taxon>Rhabditida</taxon>
        <taxon>Rhabditina</taxon>
        <taxon>Rhabditomorpha</taxon>
        <taxon>Rhabditoidea</taxon>
        <taxon>Rhabditidae</taxon>
        <taxon>Peloderinae</taxon>
        <taxon>Caenorhabditis</taxon>
    </lineage>
</organism>
<accession>A0A8S1H6K3</accession>
<dbReference type="Proteomes" id="UP000835052">
    <property type="component" value="Unassembled WGS sequence"/>
</dbReference>
<keyword evidence="4" id="KW-1185">Reference proteome</keyword>
<evidence type="ECO:0000313" key="3">
    <source>
        <dbReference type="EMBL" id="CAD6192086.1"/>
    </source>
</evidence>
<evidence type="ECO:0008006" key="5">
    <source>
        <dbReference type="Google" id="ProtNLM"/>
    </source>
</evidence>
<comment type="caution">
    <text evidence="3">The sequence shown here is derived from an EMBL/GenBank/DDBJ whole genome shotgun (WGS) entry which is preliminary data.</text>
</comment>
<sequence length="241" mass="26967">MEEGRKFESHPHYKCATMIRVAVFLTFAAIGTVASDSPLLEAYRRMFGVADVADPPVMLEVFGESLCPDTTRFLKEHLLPTAKALEGTGSLILKYHPSGVQSECYLENGLYRCECQHGDRECLLNQLQSCVISALEIPQLYLPVVVCIQGRSSFRSAISECIENAEPRPELDSSFMASCAKSQLGVKLLVQQNNERKRIAPNLDWVPWIIIDGRREPEAEYDLRTALCSKRAISATPFCQH</sequence>
<dbReference type="InterPro" id="IPR004911">
    <property type="entry name" value="Interferon-induced_GILT"/>
</dbReference>